<dbReference type="AlphaFoldDB" id="A0A5C2S7F6"/>
<dbReference type="OrthoDB" id="2751164at2759"/>
<evidence type="ECO:0000256" key="1">
    <source>
        <dbReference type="SAM" id="MobiDB-lite"/>
    </source>
</evidence>
<feature type="region of interest" description="Disordered" evidence="1">
    <location>
        <begin position="80"/>
        <end position="105"/>
    </location>
</feature>
<proteinExistence type="predicted"/>
<protein>
    <submittedName>
        <fullName evidence="2">Uncharacterized protein</fullName>
    </submittedName>
</protein>
<gene>
    <name evidence="2" type="ORF">L227DRAFT_113082</name>
</gene>
<organism evidence="2 3">
    <name type="scientific">Lentinus tigrinus ALCF2SS1-6</name>
    <dbReference type="NCBI Taxonomy" id="1328759"/>
    <lineage>
        <taxon>Eukaryota</taxon>
        <taxon>Fungi</taxon>
        <taxon>Dikarya</taxon>
        <taxon>Basidiomycota</taxon>
        <taxon>Agaricomycotina</taxon>
        <taxon>Agaricomycetes</taxon>
        <taxon>Polyporales</taxon>
        <taxon>Polyporaceae</taxon>
        <taxon>Lentinus</taxon>
    </lineage>
</organism>
<reference evidence="2" key="1">
    <citation type="journal article" date="2018" name="Genome Biol. Evol.">
        <title>Genomics and development of Lentinus tigrinus, a white-rot wood-decaying mushroom with dimorphic fruiting bodies.</title>
        <authorList>
            <person name="Wu B."/>
            <person name="Xu Z."/>
            <person name="Knudson A."/>
            <person name="Carlson A."/>
            <person name="Chen N."/>
            <person name="Kovaka S."/>
            <person name="LaButti K."/>
            <person name="Lipzen A."/>
            <person name="Pennachio C."/>
            <person name="Riley R."/>
            <person name="Schakwitz W."/>
            <person name="Umezawa K."/>
            <person name="Ohm R.A."/>
            <person name="Grigoriev I.V."/>
            <person name="Nagy L.G."/>
            <person name="Gibbons J."/>
            <person name="Hibbett D."/>
        </authorList>
    </citation>
    <scope>NUCLEOTIDE SEQUENCE [LARGE SCALE GENOMIC DNA]</scope>
    <source>
        <strain evidence="2">ALCF2SS1-6</strain>
    </source>
</reference>
<name>A0A5C2S7F6_9APHY</name>
<evidence type="ECO:0000313" key="3">
    <source>
        <dbReference type="Proteomes" id="UP000313359"/>
    </source>
</evidence>
<feature type="region of interest" description="Disordered" evidence="1">
    <location>
        <begin position="121"/>
        <end position="152"/>
    </location>
</feature>
<feature type="compositionally biased region" description="Polar residues" evidence="1">
    <location>
        <begin position="88"/>
        <end position="105"/>
    </location>
</feature>
<feature type="compositionally biased region" description="Polar residues" evidence="1">
    <location>
        <begin position="121"/>
        <end position="131"/>
    </location>
</feature>
<dbReference type="Proteomes" id="UP000313359">
    <property type="component" value="Unassembled WGS sequence"/>
</dbReference>
<evidence type="ECO:0000313" key="2">
    <source>
        <dbReference type="EMBL" id="RPD59805.1"/>
    </source>
</evidence>
<dbReference type="EMBL" id="ML122268">
    <property type="protein sequence ID" value="RPD59805.1"/>
    <property type="molecule type" value="Genomic_DNA"/>
</dbReference>
<keyword evidence="3" id="KW-1185">Reference proteome</keyword>
<accession>A0A5C2S7F6</accession>
<sequence length="152" mass="16624">MRLLTCIHARQSNSCETQVLCPSSLTRECLDSSYNIRLTGSHYAVQHSVTSVLACRFLLNLRRVEVGRYTTQSVFTATTVRFTPDPSNPTESTASGPGSQRTNTLPPFISCMSELVDMGFSTSTSHQTGQGDSEYEDGTELASVVDHRMPAP</sequence>